<accession>A0AAW8SPV6</accession>
<evidence type="ECO:0000313" key="2">
    <source>
        <dbReference type="EMBL" id="MDT2404673.1"/>
    </source>
</evidence>
<reference evidence="2 5" key="1">
    <citation type="submission" date="2023-03" db="EMBL/GenBank/DDBJ databases">
        <authorList>
            <person name="Shen W."/>
            <person name="Cai J."/>
        </authorList>
    </citation>
    <scope>NUCLEOTIDE SEQUENCE</scope>
    <source>
        <strain evidence="2">P33-2</strain>
        <strain evidence="3 5">Y2</strain>
    </source>
</reference>
<proteinExistence type="predicted"/>
<dbReference type="Proteomes" id="UP001264335">
    <property type="component" value="Unassembled WGS sequence"/>
</dbReference>
<evidence type="ECO:0000313" key="5">
    <source>
        <dbReference type="Proteomes" id="UP001264335"/>
    </source>
</evidence>
<dbReference type="Proteomes" id="UP001260773">
    <property type="component" value="Unassembled WGS sequence"/>
</dbReference>
<sequence>MNKVKITAVLIITALALSGCASWDRLKKSWSSELGNGLEREVVITDQTGKVVYEDSGKFDVEVNDYRVKYIDEKGKLHIIYLGASTAVVNEK</sequence>
<feature type="chain" id="PRO_5043297360" description="DUF5052 domain-containing protein" evidence="1">
    <location>
        <begin position="22"/>
        <end position="92"/>
    </location>
</feature>
<dbReference type="GeneID" id="69567791"/>
<evidence type="ECO:0000313" key="4">
    <source>
        <dbReference type="Proteomes" id="UP001260773"/>
    </source>
</evidence>
<protein>
    <recommendedName>
        <fullName evidence="6">DUF5052 domain-containing protein</fullName>
    </recommendedName>
</protein>
<organism evidence="2 4">
    <name type="scientific">Enterococcus avium</name>
    <name type="common">Streptococcus avium</name>
    <dbReference type="NCBI Taxonomy" id="33945"/>
    <lineage>
        <taxon>Bacteria</taxon>
        <taxon>Bacillati</taxon>
        <taxon>Bacillota</taxon>
        <taxon>Bacilli</taxon>
        <taxon>Lactobacillales</taxon>
        <taxon>Enterococcaceae</taxon>
        <taxon>Enterococcus</taxon>
    </lineage>
</organism>
<evidence type="ECO:0000313" key="3">
    <source>
        <dbReference type="EMBL" id="MDT2516426.1"/>
    </source>
</evidence>
<keyword evidence="1" id="KW-0732">Signal</keyword>
<dbReference type="RefSeq" id="WP_048720570.1">
    <property type="nucleotide sequence ID" value="NZ_CAAKOC010000075.1"/>
</dbReference>
<dbReference type="AlphaFoldDB" id="A0AAW8SPV6"/>
<name>A0AAW8SPV6_ENTAV</name>
<evidence type="ECO:0008006" key="6">
    <source>
        <dbReference type="Google" id="ProtNLM"/>
    </source>
</evidence>
<evidence type="ECO:0000256" key="1">
    <source>
        <dbReference type="SAM" id="SignalP"/>
    </source>
</evidence>
<dbReference type="PROSITE" id="PS51257">
    <property type="entry name" value="PROKAR_LIPOPROTEIN"/>
    <property type="match status" value="1"/>
</dbReference>
<feature type="signal peptide" evidence="1">
    <location>
        <begin position="1"/>
        <end position="21"/>
    </location>
</feature>
<dbReference type="EMBL" id="JARPWH010000125">
    <property type="protein sequence ID" value="MDT2404673.1"/>
    <property type="molecule type" value="Genomic_DNA"/>
</dbReference>
<comment type="caution">
    <text evidence="2">The sequence shown here is derived from an EMBL/GenBank/DDBJ whole genome shotgun (WGS) entry which is preliminary data.</text>
</comment>
<dbReference type="EMBL" id="JARPWY010000081">
    <property type="protein sequence ID" value="MDT2516426.1"/>
    <property type="molecule type" value="Genomic_DNA"/>
</dbReference>
<gene>
    <name evidence="2" type="ORF">P7D43_20095</name>
    <name evidence="3" type="ORF">P7D79_19550</name>
</gene>